<dbReference type="InterPro" id="IPR006016">
    <property type="entry name" value="UspA"/>
</dbReference>
<protein>
    <submittedName>
        <fullName evidence="3">Universal stress protein</fullName>
    </submittedName>
</protein>
<evidence type="ECO:0000256" key="1">
    <source>
        <dbReference type="ARBA" id="ARBA00008791"/>
    </source>
</evidence>
<evidence type="ECO:0000313" key="3">
    <source>
        <dbReference type="EMBL" id="MCS0807666.1"/>
    </source>
</evidence>
<accession>A0ABT2DB55</accession>
<dbReference type="InterPro" id="IPR006015">
    <property type="entry name" value="Universal_stress_UspA"/>
</dbReference>
<gene>
    <name evidence="3" type="ORF">NX774_06980</name>
</gene>
<dbReference type="RefSeq" id="WP_258821469.1">
    <property type="nucleotide sequence ID" value="NZ_JANUHB010000002.1"/>
</dbReference>
<dbReference type="PRINTS" id="PR01438">
    <property type="entry name" value="UNVRSLSTRESS"/>
</dbReference>
<dbReference type="EMBL" id="JANUHB010000002">
    <property type="protein sequence ID" value="MCS0807666.1"/>
    <property type="molecule type" value="Genomic_DNA"/>
</dbReference>
<proteinExistence type="inferred from homology"/>
<feature type="domain" description="UspA" evidence="2">
    <location>
        <begin position="1"/>
        <end position="145"/>
    </location>
</feature>
<evidence type="ECO:0000313" key="4">
    <source>
        <dbReference type="Proteomes" id="UP001206126"/>
    </source>
</evidence>
<dbReference type="CDD" id="cd00293">
    <property type="entry name" value="USP-like"/>
    <property type="match status" value="1"/>
</dbReference>
<dbReference type="Proteomes" id="UP001206126">
    <property type="component" value="Unassembled WGS sequence"/>
</dbReference>
<keyword evidence="4" id="KW-1185">Reference proteome</keyword>
<dbReference type="Pfam" id="PF00582">
    <property type="entry name" value="Usp"/>
    <property type="match status" value="1"/>
</dbReference>
<name>A0ABT2DB55_9BURK</name>
<dbReference type="PANTHER" id="PTHR46268:SF6">
    <property type="entry name" value="UNIVERSAL STRESS PROTEIN UP12"/>
    <property type="match status" value="1"/>
</dbReference>
<dbReference type="SUPFAM" id="SSF52402">
    <property type="entry name" value="Adenine nucleotide alpha hydrolases-like"/>
    <property type="match status" value="1"/>
</dbReference>
<dbReference type="PANTHER" id="PTHR46268">
    <property type="entry name" value="STRESS RESPONSE PROTEIN NHAX"/>
    <property type="match status" value="1"/>
</dbReference>
<sequence length="145" mass="15786">MFKHILFPTDGSPASLVAAAHCVRFAADIGARLTILHSSAPLHLFSYEPIVVDEAYEEYRRNRDRICAECLAPVEELARNAGIPFDSVTVDADEPYTAIITTAHNKGCDLVAMASHGRKGIKGVLLGSQTQKVLTHSTLPVLVFR</sequence>
<dbReference type="Gene3D" id="3.40.50.620">
    <property type="entry name" value="HUPs"/>
    <property type="match status" value="1"/>
</dbReference>
<reference evidence="3 4" key="1">
    <citation type="submission" date="2022-08" db="EMBL/GenBank/DDBJ databases">
        <title>Reclassification of Massilia species as members of the genera Telluria, Duganella, Pseudoduganella, Mokoshia gen. nov. and Zemynaea gen. nov. using orthogonal and non-orthogonal genome-based approaches.</title>
        <authorList>
            <person name="Bowman J.P."/>
        </authorList>
    </citation>
    <scope>NUCLEOTIDE SEQUENCE [LARGE SCALE GENOMIC DNA]</scope>
    <source>
        <strain evidence="3 4">JCM 31605</strain>
    </source>
</reference>
<organism evidence="3 4">
    <name type="scientific">Massilia agilis</name>
    <dbReference type="NCBI Taxonomy" id="1811226"/>
    <lineage>
        <taxon>Bacteria</taxon>
        <taxon>Pseudomonadati</taxon>
        <taxon>Pseudomonadota</taxon>
        <taxon>Betaproteobacteria</taxon>
        <taxon>Burkholderiales</taxon>
        <taxon>Oxalobacteraceae</taxon>
        <taxon>Telluria group</taxon>
        <taxon>Massilia</taxon>
    </lineage>
</organism>
<dbReference type="InterPro" id="IPR014729">
    <property type="entry name" value="Rossmann-like_a/b/a_fold"/>
</dbReference>
<comment type="similarity">
    <text evidence="1">Belongs to the universal stress protein A family.</text>
</comment>
<evidence type="ECO:0000259" key="2">
    <source>
        <dbReference type="Pfam" id="PF00582"/>
    </source>
</evidence>
<comment type="caution">
    <text evidence="3">The sequence shown here is derived from an EMBL/GenBank/DDBJ whole genome shotgun (WGS) entry which is preliminary data.</text>
</comment>